<feature type="domain" description="Fe2OG dioxygenase" evidence="12">
    <location>
        <begin position="416"/>
        <end position="521"/>
    </location>
</feature>
<keyword evidence="10 11" id="KW-0472">Membrane</keyword>
<evidence type="ECO:0000256" key="10">
    <source>
        <dbReference type="ARBA" id="ARBA00023136"/>
    </source>
</evidence>
<keyword evidence="7 11" id="KW-1133">Transmembrane helix</keyword>
<evidence type="ECO:0000256" key="9">
    <source>
        <dbReference type="ARBA" id="ARBA00023004"/>
    </source>
</evidence>
<dbReference type="InterPro" id="IPR005123">
    <property type="entry name" value="Oxoglu/Fe-dep_dioxygenase_dom"/>
</dbReference>
<dbReference type="PANTHER" id="PTHR10869:SF246">
    <property type="entry name" value="TRANSMEMBRANE PROLYL 4-HYDROXYLASE"/>
    <property type="match status" value="1"/>
</dbReference>
<dbReference type="GO" id="GO:0031418">
    <property type="term" value="F:L-ascorbic acid binding"/>
    <property type="evidence" value="ECO:0007669"/>
    <property type="project" value="InterPro"/>
</dbReference>
<dbReference type="InterPro" id="IPR045054">
    <property type="entry name" value="P4HA-like"/>
</dbReference>
<evidence type="ECO:0000256" key="4">
    <source>
        <dbReference type="ARBA" id="ARBA00022692"/>
    </source>
</evidence>
<keyword evidence="8" id="KW-0560">Oxidoreductase</keyword>
<dbReference type="GO" id="GO:0005506">
    <property type="term" value="F:iron ion binding"/>
    <property type="evidence" value="ECO:0007669"/>
    <property type="project" value="InterPro"/>
</dbReference>
<organism evidence="14">
    <name type="scientific">Chrysotila carterae</name>
    <name type="common">Marine alga</name>
    <name type="synonym">Syracosphaera carterae</name>
    <dbReference type="NCBI Taxonomy" id="13221"/>
    <lineage>
        <taxon>Eukaryota</taxon>
        <taxon>Haptista</taxon>
        <taxon>Haptophyta</taxon>
        <taxon>Prymnesiophyceae</taxon>
        <taxon>Isochrysidales</taxon>
        <taxon>Isochrysidaceae</taxon>
        <taxon>Chrysotila</taxon>
    </lineage>
</organism>
<dbReference type="PROSITE" id="PS51471">
    <property type="entry name" value="FE2OG_OXY"/>
    <property type="match status" value="1"/>
</dbReference>
<proteinExistence type="predicted"/>
<evidence type="ECO:0000256" key="2">
    <source>
        <dbReference type="ARBA" id="ARBA00004167"/>
    </source>
</evidence>
<evidence type="ECO:0008006" key="15">
    <source>
        <dbReference type="Google" id="ProtNLM"/>
    </source>
</evidence>
<dbReference type="InterPro" id="IPR003582">
    <property type="entry name" value="ShKT_dom"/>
</dbReference>
<dbReference type="GO" id="GO:0016020">
    <property type="term" value="C:membrane"/>
    <property type="evidence" value="ECO:0007669"/>
    <property type="project" value="UniProtKB-SubCell"/>
</dbReference>
<dbReference type="GO" id="GO:0005783">
    <property type="term" value="C:endoplasmic reticulum"/>
    <property type="evidence" value="ECO:0007669"/>
    <property type="project" value="TreeGrafter"/>
</dbReference>
<evidence type="ECO:0000256" key="1">
    <source>
        <dbReference type="ARBA" id="ARBA00001961"/>
    </source>
</evidence>
<gene>
    <name evidence="14" type="ORF">PCAR00345_LOCUS10373</name>
</gene>
<evidence type="ECO:0000256" key="11">
    <source>
        <dbReference type="SAM" id="Phobius"/>
    </source>
</evidence>
<comment type="subcellular location">
    <subcellularLocation>
        <location evidence="3">Endomembrane system</location>
    </subcellularLocation>
    <subcellularLocation>
        <location evidence="2">Membrane</location>
        <topology evidence="2">Single-pass membrane protein</topology>
    </subcellularLocation>
</comment>
<dbReference type="PROSITE" id="PS51670">
    <property type="entry name" value="SHKT"/>
    <property type="match status" value="1"/>
</dbReference>
<feature type="transmembrane region" description="Helical" evidence="11">
    <location>
        <begin position="21"/>
        <end position="42"/>
    </location>
</feature>
<evidence type="ECO:0000256" key="6">
    <source>
        <dbReference type="ARBA" id="ARBA00022964"/>
    </source>
</evidence>
<feature type="domain" description="ShKT" evidence="13">
    <location>
        <begin position="198"/>
        <end position="235"/>
    </location>
</feature>
<dbReference type="EMBL" id="HBIZ01016701">
    <property type="protein sequence ID" value="CAE0757779.1"/>
    <property type="molecule type" value="Transcribed_RNA"/>
</dbReference>
<reference evidence="14" key="1">
    <citation type="submission" date="2021-01" db="EMBL/GenBank/DDBJ databases">
        <authorList>
            <person name="Corre E."/>
            <person name="Pelletier E."/>
            <person name="Niang G."/>
            <person name="Scheremetjew M."/>
            <person name="Finn R."/>
            <person name="Kale V."/>
            <person name="Holt S."/>
            <person name="Cochrane G."/>
            <person name="Meng A."/>
            <person name="Brown T."/>
            <person name="Cohen L."/>
        </authorList>
    </citation>
    <scope>NUCLEOTIDE SEQUENCE</scope>
    <source>
        <strain evidence="14">CCMP645</strain>
    </source>
</reference>
<sequence>MWCSPQATIAQKHQLSTAANWMIVLVYMLAACCSSSISMAAGQGPRDNNERCQAWASTGECDANPQFMLSECALSCMDASASVSQIRKECAGYADMGECSRNPAFMLATCRRECEAWEAKVPHARTARVRRLAAANHPAGVKMDLESRCVEWSMLGRCLRDAEYMSRTCNTSCTIQQQCNRTSFTGWSLGICDKALRCEPTDKRDDCAALAQQGKCREDPQRMAQVCLSTCAAQDIDGVLSAQRPNQRARLTPYIDVPSELSRKHERCWIPGWSGHNLYKLMLPTKCAAPPLPWRRKAFSRSDAEDLLTCPIDVRRQTPRVPIRSRNVTIEPHTPNPVLVQHVLASPRVRLLHNFITDAEGEALLKLAEPYFHRSPVRSVASDRRTSSTATIGTRGAVIEAVRARISAFSGYDDHMLEPLQIVRYHAGEKYEPHHDLFDICDFPQKPRRQLTFLIYLNDMPDEAGGHTTFPRMHLQIQPRKNMALVFNDVLDNGMDDERTEHGGSPPSSGIKYAINCWIRDRAIVNSGYLSSFF</sequence>
<keyword evidence="9" id="KW-0408">Iron</keyword>
<dbReference type="SMART" id="SM00702">
    <property type="entry name" value="P4Hc"/>
    <property type="match status" value="1"/>
</dbReference>
<dbReference type="Pfam" id="PF01549">
    <property type="entry name" value="ShK"/>
    <property type="match status" value="4"/>
</dbReference>
<dbReference type="GO" id="GO:0004656">
    <property type="term" value="F:procollagen-proline 4-dioxygenase activity"/>
    <property type="evidence" value="ECO:0007669"/>
    <property type="project" value="TreeGrafter"/>
</dbReference>
<dbReference type="Pfam" id="PF13640">
    <property type="entry name" value="2OG-FeII_Oxy_3"/>
    <property type="match status" value="1"/>
</dbReference>
<dbReference type="InterPro" id="IPR006620">
    <property type="entry name" value="Pro_4_hyd_alph"/>
</dbReference>
<comment type="cofactor">
    <cofactor evidence="1">
        <name>L-ascorbate</name>
        <dbReference type="ChEBI" id="CHEBI:38290"/>
    </cofactor>
</comment>
<dbReference type="PANTHER" id="PTHR10869">
    <property type="entry name" value="PROLYL 4-HYDROXYLASE ALPHA SUBUNIT"/>
    <property type="match status" value="1"/>
</dbReference>
<dbReference type="AlphaFoldDB" id="A0A7S4B8N5"/>
<evidence type="ECO:0000256" key="5">
    <source>
        <dbReference type="ARBA" id="ARBA00022723"/>
    </source>
</evidence>
<keyword evidence="5" id="KW-0479">Metal-binding</keyword>
<keyword evidence="6" id="KW-0223">Dioxygenase</keyword>
<evidence type="ECO:0000259" key="13">
    <source>
        <dbReference type="PROSITE" id="PS51670"/>
    </source>
</evidence>
<dbReference type="InterPro" id="IPR044862">
    <property type="entry name" value="Pro_4_hyd_alph_FE2OG_OXY"/>
</dbReference>
<name>A0A7S4B8N5_CHRCT</name>
<evidence type="ECO:0000256" key="3">
    <source>
        <dbReference type="ARBA" id="ARBA00004308"/>
    </source>
</evidence>
<protein>
    <recommendedName>
        <fullName evidence="15">Fe2OG dioxygenase domain-containing protein</fullName>
    </recommendedName>
</protein>
<evidence type="ECO:0000256" key="8">
    <source>
        <dbReference type="ARBA" id="ARBA00023002"/>
    </source>
</evidence>
<accession>A0A7S4B8N5</accession>
<evidence type="ECO:0000259" key="12">
    <source>
        <dbReference type="PROSITE" id="PS51471"/>
    </source>
</evidence>
<evidence type="ECO:0000256" key="7">
    <source>
        <dbReference type="ARBA" id="ARBA00022989"/>
    </source>
</evidence>
<keyword evidence="4 11" id="KW-0812">Transmembrane</keyword>
<dbReference type="Gene3D" id="2.60.120.620">
    <property type="entry name" value="q2cbj1_9rhob like domain"/>
    <property type="match status" value="1"/>
</dbReference>
<evidence type="ECO:0000313" key="14">
    <source>
        <dbReference type="EMBL" id="CAE0757779.1"/>
    </source>
</evidence>